<evidence type="ECO:0000313" key="2">
    <source>
        <dbReference type="EMBL" id="VAW41814.1"/>
    </source>
</evidence>
<dbReference type="PROSITE" id="PS00380">
    <property type="entry name" value="RHODANESE_1"/>
    <property type="match status" value="1"/>
</dbReference>
<dbReference type="InterPro" id="IPR001307">
    <property type="entry name" value="Thiosulphate_STrfase_CS"/>
</dbReference>
<evidence type="ECO:0000259" key="1">
    <source>
        <dbReference type="PROSITE" id="PS50206"/>
    </source>
</evidence>
<dbReference type="EMBL" id="UOEU01000859">
    <property type="protein sequence ID" value="VAW41814.1"/>
    <property type="molecule type" value="Genomic_DNA"/>
</dbReference>
<dbReference type="PANTHER" id="PTHR43031">
    <property type="entry name" value="FAD-DEPENDENT OXIDOREDUCTASE"/>
    <property type="match status" value="1"/>
</dbReference>
<sequence length="256" mass="27885">MQDDQPLKPANILNIVATNQGIRPLTKHIPKAPSLTLNQVTDLLNQNHIIIDTRSSAEFGAGHIPGAINVQLSSSEFEQRVGWITPDDAQIILVTNSSADAQNAIYKMAFIALETRVAGFLDGGITAWMKAGKSLATVPQIDVHTLQHKLSVNGLQILDVRSSDEWDDGHIEQAHHMTFTHMVPQLTFPAQLPNLAIPKDKHIAVTCATGKRSSTAISIMHREGFKHLYNVTGGMEAWESAGFPMLDSEGNVCKIG</sequence>
<protein>
    <recommendedName>
        <fullName evidence="1">Rhodanese domain-containing protein</fullName>
    </recommendedName>
</protein>
<dbReference type="InterPro" id="IPR036873">
    <property type="entry name" value="Rhodanese-like_dom_sf"/>
</dbReference>
<dbReference type="AlphaFoldDB" id="A0A3B0WDX9"/>
<dbReference type="Gene3D" id="3.40.250.10">
    <property type="entry name" value="Rhodanese-like domain"/>
    <property type="match status" value="2"/>
</dbReference>
<dbReference type="SMART" id="SM00450">
    <property type="entry name" value="RHOD"/>
    <property type="match status" value="2"/>
</dbReference>
<reference evidence="2" key="1">
    <citation type="submission" date="2018-06" db="EMBL/GenBank/DDBJ databases">
        <authorList>
            <person name="Zhirakovskaya E."/>
        </authorList>
    </citation>
    <scope>NUCLEOTIDE SEQUENCE</scope>
</reference>
<feature type="domain" description="Rhodanese" evidence="1">
    <location>
        <begin position="44"/>
        <end position="137"/>
    </location>
</feature>
<dbReference type="SUPFAM" id="SSF52821">
    <property type="entry name" value="Rhodanese/Cell cycle control phosphatase"/>
    <property type="match status" value="2"/>
</dbReference>
<dbReference type="InterPro" id="IPR050229">
    <property type="entry name" value="GlpE_sulfurtransferase"/>
</dbReference>
<dbReference type="PROSITE" id="PS50206">
    <property type="entry name" value="RHODANESE_3"/>
    <property type="match status" value="2"/>
</dbReference>
<organism evidence="2">
    <name type="scientific">hydrothermal vent metagenome</name>
    <dbReference type="NCBI Taxonomy" id="652676"/>
    <lineage>
        <taxon>unclassified sequences</taxon>
        <taxon>metagenomes</taxon>
        <taxon>ecological metagenomes</taxon>
    </lineage>
</organism>
<gene>
    <name evidence="2" type="ORF">MNBD_CHLOROFLEXI01-2222</name>
</gene>
<dbReference type="PANTHER" id="PTHR43031:SF1">
    <property type="entry name" value="PYRIDINE NUCLEOTIDE-DISULPHIDE OXIDOREDUCTASE"/>
    <property type="match status" value="1"/>
</dbReference>
<accession>A0A3B0WDX9</accession>
<name>A0A3B0WDX9_9ZZZZ</name>
<dbReference type="Pfam" id="PF00581">
    <property type="entry name" value="Rhodanese"/>
    <property type="match status" value="2"/>
</dbReference>
<dbReference type="CDD" id="cd00158">
    <property type="entry name" value="RHOD"/>
    <property type="match status" value="2"/>
</dbReference>
<dbReference type="GO" id="GO:0004792">
    <property type="term" value="F:thiosulfate-cyanide sulfurtransferase activity"/>
    <property type="evidence" value="ECO:0007669"/>
    <property type="project" value="InterPro"/>
</dbReference>
<dbReference type="InterPro" id="IPR001763">
    <property type="entry name" value="Rhodanese-like_dom"/>
</dbReference>
<proteinExistence type="predicted"/>
<feature type="domain" description="Rhodanese" evidence="1">
    <location>
        <begin position="151"/>
        <end position="247"/>
    </location>
</feature>